<keyword evidence="2" id="KW-1185">Reference proteome</keyword>
<reference evidence="1 2" key="1">
    <citation type="submission" date="2018-06" db="EMBL/GenBank/DDBJ databases">
        <authorList>
            <consortium name="Pathogen Informatics"/>
            <person name="Doyle S."/>
        </authorList>
    </citation>
    <scope>NUCLEOTIDE SEQUENCE [LARGE SCALE GENOMIC DNA]</scope>
    <source>
        <strain evidence="1 2">NCTC10738</strain>
    </source>
</reference>
<proteinExistence type="predicted"/>
<protein>
    <submittedName>
        <fullName evidence="1">Uncharacterized protein</fullName>
    </submittedName>
</protein>
<sequence>MKHLKKVQLFRVGFDEKVSLEEKFFLQALVCNERPGIKNGNPRGCHTNSYKTRSYKTKSCKE</sequence>
<gene>
    <name evidence="1" type="ORF">NCTC10738_02972</name>
</gene>
<evidence type="ECO:0000313" key="2">
    <source>
        <dbReference type="Proteomes" id="UP000254069"/>
    </source>
</evidence>
<name>A0A380BE73_9GAMM</name>
<dbReference type="EMBL" id="UGYO01000002">
    <property type="protein sequence ID" value="SUJ00045.1"/>
    <property type="molecule type" value="Genomic_DNA"/>
</dbReference>
<evidence type="ECO:0000313" key="1">
    <source>
        <dbReference type="EMBL" id="SUJ00045.1"/>
    </source>
</evidence>
<dbReference type="AlphaFoldDB" id="A0A380BE73"/>
<dbReference type="Proteomes" id="UP000254069">
    <property type="component" value="Unassembled WGS sequence"/>
</dbReference>
<accession>A0A380BE73</accession>
<organism evidence="1 2">
    <name type="scientific">Shewanella algae</name>
    <dbReference type="NCBI Taxonomy" id="38313"/>
    <lineage>
        <taxon>Bacteria</taxon>
        <taxon>Pseudomonadati</taxon>
        <taxon>Pseudomonadota</taxon>
        <taxon>Gammaproteobacteria</taxon>
        <taxon>Alteromonadales</taxon>
        <taxon>Shewanellaceae</taxon>
        <taxon>Shewanella</taxon>
    </lineage>
</organism>